<dbReference type="InterPro" id="IPR001304">
    <property type="entry name" value="C-type_lectin-like"/>
</dbReference>
<dbReference type="Gene3D" id="3.10.100.10">
    <property type="entry name" value="Mannose-Binding Protein A, subunit A"/>
    <property type="match status" value="1"/>
</dbReference>
<evidence type="ECO:0000256" key="5">
    <source>
        <dbReference type="SAM" id="MobiDB-lite"/>
    </source>
</evidence>
<protein>
    <recommendedName>
        <fullName evidence="7">C-type lectin domain-containing protein</fullName>
    </recommendedName>
</protein>
<evidence type="ECO:0000256" key="1">
    <source>
        <dbReference type="ARBA" id="ARBA00004401"/>
    </source>
</evidence>
<dbReference type="InterPro" id="IPR050828">
    <property type="entry name" value="C-type_lectin/matrix_domain"/>
</dbReference>
<proteinExistence type="predicted"/>
<feature type="region of interest" description="Disordered" evidence="5">
    <location>
        <begin position="1"/>
        <end position="30"/>
    </location>
</feature>
<feature type="compositionally biased region" description="Polar residues" evidence="5">
    <location>
        <begin position="1"/>
        <end position="11"/>
    </location>
</feature>
<gene>
    <name evidence="8" type="ORF">JRQ81_003445</name>
</gene>
<keyword evidence="9" id="KW-1185">Reference proteome</keyword>
<dbReference type="PROSITE" id="PS50041">
    <property type="entry name" value="C_TYPE_LECTIN_2"/>
    <property type="match status" value="1"/>
</dbReference>
<evidence type="ECO:0000256" key="4">
    <source>
        <dbReference type="ARBA" id="ARBA00022734"/>
    </source>
</evidence>
<dbReference type="InterPro" id="IPR016187">
    <property type="entry name" value="CTDL_fold"/>
</dbReference>
<accession>A0A9Q0XJV0</accession>
<name>A0A9Q0XJV0_9SAUR</name>
<dbReference type="AlphaFoldDB" id="A0A9Q0XJV0"/>
<dbReference type="PANTHER" id="PTHR45710">
    <property type="entry name" value="C-TYPE LECTIN DOMAIN-CONTAINING PROTEIN 180"/>
    <property type="match status" value="1"/>
</dbReference>
<keyword evidence="4" id="KW-0430">Lectin</keyword>
<evidence type="ECO:0000256" key="6">
    <source>
        <dbReference type="SAM" id="Phobius"/>
    </source>
</evidence>
<feature type="transmembrane region" description="Helical" evidence="6">
    <location>
        <begin position="57"/>
        <end position="78"/>
    </location>
</feature>
<evidence type="ECO:0000259" key="7">
    <source>
        <dbReference type="PROSITE" id="PS50041"/>
    </source>
</evidence>
<dbReference type="GO" id="GO:0005886">
    <property type="term" value="C:plasma membrane"/>
    <property type="evidence" value="ECO:0007669"/>
    <property type="project" value="UniProtKB-SubCell"/>
</dbReference>
<dbReference type="SUPFAM" id="SSF56436">
    <property type="entry name" value="C-type lectin-like"/>
    <property type="match status" value="1"/>
</dbReference>
<dbReference type="Pfam" id="PF00059">
    <property type="entry name" value="Lectin_C"/>
    <property type="match status" value="1"/>
</dbReference>
<organism evidence="8 9">
    <name type="scientific">Phrynocephalus forsythii</name>
    <dbReference type="NCBI Taxonomy" id="171643"/>
    <lineage>
        <taxon>Eukaryota</taxon>
        <taxon>Metazoa</taxon>
        <taxon>Chordata</taxon>
        <taxon>Craniata</taxon>
        <taxon>Vertebrata</taxon>
        <taxon>Euteleostomi</taxon>
        <taxon>Lepidosauria</taxon>
        <taxon>Squamata</taxon>
        <taxon>Bifurcata</taxon>
        <taxon>Unidentata</taxon>
        <taxon>Episquamata</taxon>
        <taxon>Toxicofera</taxon>
        <taxon>Iguania</taxon>
        <taxon>Acrodonta</taxon>
        <taxon>Agamidae</taxon>
        <taxon>Agaminae</taxon>
        <taxon>Phrynocephalus</taxon>
    </lineage>
</organism>
<evidence type="ECO:0000256" key="2">
    <source>
        <dbReference type="ARBA" id="ARBA00004613"/>
    </source>
</evidence>
<dbReference type="OrthoDB" id="9013109at2759"/>
<evidence type="ECO:0000313" key="8">
    <source>
        <dbReference type="EMBL" id="KAJ7317283.1"/>
    </source>
</evidence>
<dbReference type="GO" id="GO:0030246">
    <property type="term" value="F:carbohydrate binding"/>
    <property type="evidence" value="ECO:0007669"/>
    <property type="project" value="UniProtKB-KW"/>
</dbReference>
<keyword evidence="6" id="KW-1133">Transmembrane helix</keyword>
<dbReference type="EMBL" id="JAPFRF010000011">
    <property type="protein sequence ID" value="KAJ7317283.1"/>
    <property type="molecule type" value="Genomic_DNA"/>
</dbReference>
<dbReference type="InterPro" id="IPR033992">
    <property type="entry name" value="NKR-like_CTLD"/>
</dbReference>
<keyword evidence="6" id="KW-0812">Transmembrane</keyword>
<keyword evidence="6" id="KW-0472">Membrane</keyword>
<dbReference type="SMART" id="SM00034">
    <property type="entry name" value="CLECT"/>
    <property type="match status" value="1"/>
</dbReference>
<reference evidence="8" key="1">
    <citation type="journal article" date="2023" name="DNA Res.">
        <title>Chromosome-level genome assembly of Phrynocephalus forsythii using third-generation DNA sequencing and Hi-C analysis.</title>
        <authorList>
            <person name="Qi Y."/>
            <person name="Zhao W."/>
            <person name="Zhao Y."/>
            <person name="Niu C."/>
            <person name="Cao S."/>
            <person name="Zhang Y."/>
        </authorList>
    </citation>
    <scope>NUCLEOTIDE SEQUENCE</scope>
    <source>
        <tissue evidence="8">Muscle</tissue>
    </source>
</reference>
<dbReference type="InterPro" id="IPR016186">
    <property type="entry name" value="C-type_lectin-like/link_sf"/>
</dbReference>
<dbReference type="CDD" id="cd03593">
    <property type="entry name" value="CLECT_NK_receptors_like"/>
    <property type="match status" value="1"/>
</dbReference>
<evidence type="ECO:0000256" key="3">
    <source>
        <dbReference type="ARBA" id="ARBA00022525"/>
    </source>
</evidence>
<feature type="domain" description="C-type lectin" evidence="7">
    <location>
        <begin position="109"/>
        <end position="189"/>
    </location>
</feature>
<dbReference type="GO" id="GO:0005576">
    <property type="term" value="C:extracellular region"/>
    <property type="evidence" value="ECO:0007669"/>
    <property type="project" value="UniProtKB-SubCell"/>
</dbReference>
<dbReference type="Proteomes" id="UP001142489">
    <property type="component" value="Unassembled WGS sequence"/>
</dbReference>
<keyword evidence="3" id="KW-0964">Secreted</keyword>
<dbReference type="PANTHER" id="PTHR45710:SF35">
    <property type="entry name" value="C-TYPE LECTIN DOMAIN FAMILY 2 MEMBER D"/>
    <property type="match status" value="1"/>
</dbReference>
<comment type="subcellular location">
    <subcellularLocation>
        <location evidence="1">Cell membrane</location>
        <topology evidence="1">Single-pass type II membrane protein</topology>
    </subcellularLocation>
    <subcellularLocation>
        <location evidence="2">Secreted</location>
    </subcellularLocation>
</comment>
<evidence type="ECO:0000313" key="9">
    <source>
        <dbReference type="Proteomes" id="UP001142489"/>
    </source>
</evidence>
<comment type="caution">
    <text evidence="8">The sequence shown here is derived from an EMBL/GenBank/DDBJ whole genome shotgun (WGS) entry which is preliminary data.</text>
</comment>
<sequence length="215" mass="24615">MSGSENESTDSYLPLDSNRTEKGEGNGNTREINDTIKQACFTEFPSYWFHSCKKHRAPFWAVGSLICNAVFIITIAALSTDLISERGRETRLYCPTDPVYSCPEDWIGYQGRCYYFAEAEGNWESSRKNCSAFNASLAVIDSQEEMGFMIRYKTPADHWIGLRRNEKTAPWRWINHTIFNNVSRPPPCLLKVVSVVPLMDPLNERNWTLSVSDLH</sequence>